<dbReference type="NCBIfam" id="NF005876">
    <property type="entry name" value="PRK07823.1"/>
    <property type="match status" value="1"/>
</dbReference>
<gene>
    <name evidence="4" type="primary">mtnP</name>
    <name evidence="6" type="ORF">IMF26_06980</name>
</gene>
<comment type="caution">
    <text evidence="4">Lacks conserved residue(s) required for the propagation of feature annotation.</text>
</comment>
<dbReference type="PANTHER" id="PTHR42679:SF2">
    <property type="entry name" value="S-METHYL-5'-THIOADENOSINE PHOSPHORYLASE"/>
    <property type="match status" value="1"/>
</dbReference>
<evidence type="ECO:0000313" key="6">
    <source>
        <dbReference type="EMBL" id="QUL97833.1"/>
    </source>
</evidence>
<dbReference type="EC" id="2.4.2.28" evidence="4"/>
<feature type="site" description="Important for substrate specificity" evidence="4">
    <location>
        <position position="224"/>
    </location>
</feature>
<evidence type="ECO:0000259" key="5">
    <source>
        <dbReference type="Pfam" id="PF01048"/>
    </source>
</evidence>
<reference evidence="6" key="2">
    <citation type="journal article" date="2023" name="Biology">
        <title>Prokaryotic Life Associated with Coal-Fire Gas Vents Revealed by Metagenomics.</title>
        <authorList>
            <person name="Kadnikov V.V."/>
            <person name="Mardanov A.V."/>
            <person name="Beletsky A.V."/>
            <person name="Karnachuk O.V."/>
            <person name="Ravin N.V."/>
        </authorList>
    </citation>
    <scope>NUCLEOTIDE SEQUENCE</scope>
    <source>
        <strain evidence="6">Bu02</strain>
    </source>
</reference>
<feature type="binding site" evidence="4">
    <location>
        <begin position="53"/>
        <end position="54"/>
    </location>
    <ligand>
        <name>phosphate</name>
        <dbReference type="ChEBI" id="CHEBI:43474"/>
    </ligand>
</feature>
<comment type="similarity">
    <text evidence="4">Belongs to the PNP/MTAP phosphorylase family. MTAP subfamily.</text>
</comment>
<dbReference type="HAMAP" id="MF_01963">
    <property type="entry name" value="MTAP"/>
    <property type="match status" value="1"/>
</dbReference>
<feature type="site" description="Important for substrate specificity" evidence="4">
    <location>
        <position position="166"/>
    </location>
</feature>
<comment type="function">
    <text evidence="4">Catalyzes the reversible phosphorylation of S-methyl-5'-thioadenosine (MTA) to adenine and 5-methylthioribose-1-phosphate. Involved in the breakdown of MTA, a major by-product of polyamine biosynthesis. Responsible for the first step in the methionine salvage pathway after MTA has been generated from S-adenosylmethionine. Has broad substrate specificity with 6-aminopurine nucleosides as preferred substrates.</text>
</comment>
<evidence type="ECO:0000256" key="1">
    <source>
        <dbReference type="ARBA" id="ARBA00022676"/>
    </source>
</evidence>
<dbReference type="Pfam" id="PF01048">
    <property type="entry name" value="PNP_UDP_1"/>
    <property type="match status" value="1"/>
</dbReference>
<keyword evidence="3 4" id="KW-0660">Purine salvage</keyword>
<proteinExistence type="inferred from homology"/>
<dbReference type="GO" id="GO:0019509">
    <property type="term" value="P:L-methionine salvage from methylthioadenosine"/>
    <property type="evidence" value="ECO:0007669"/>
    <property type="project" value="UniProtKB-UniRule"/>
</dbReference>
<dbReference type="EMBL" id="CP062796">
    <property type="protein sequence ID" value="QUL97833.1"/>
    <property type="molecule type" value="Genomic_DNA"/>
</dbReference>
<dbReference type="SUPFAM" id="SSF53167">
    <property type="entry name" value="Purine and uridine phosphorylases"/>
    <property type="match status" value="1"/>
</dbReference>
<keyword evidence="2 4" id="KW-0808">Transferase</keyword>
<evidence type="ECO:0000256" key="2">
    <source>
        <dbReference type="ARBA" id="ARBA00022679"/>
    </source>
</evidence>
<organism evidence="6">
    <name type="scientific">Candidatus Fermentithermobacillus carboniphilus</name>
    <dbReference type="NCBI Taxonomy" id="3085328"/>
    <lineage>
        <taxon>Bacteria</taxon>
        <taxon>Bacillati</taxon>
        <taxon>Bacillota</taxon>
        <taxon>Candidatus Fermentithermobacillia</taxon>
        <taxon>Candidatus Fermentithermobacillales</taxon>
        <taxon>Candidatus Fermentithermobacillaceae</taxon>
        <taxon>Candidatus Fermentithermobacillus</taxon>
    </lineage>
</organism>
<evidence type="ECO:0000256" key="4">
    <source>
        <dbReference type="HAMAP-Rule" id="MF_01963"/>
    </source>
</evidence>
<dbReference type="InterPro" id="IPR000845">
    <property type="entry name" value="Nucleoside_phosphorylase_d"/>
</dbReference>
<comment type="catalytic activity">
    <reaction evidence="4">
        <text>S-methyl-5'-thioadenosine + phosphate = 5-(methylsulfanyl)-alpha-D-ribose 1-phosphate + adenine</text>
        <dbReference type="Rhea" id="RHEA:11852"/>
        <dbReference type="ChEBI" id="CHEBI:16708"/>
        <dbReference type="ChEBI" id="CHEBI:17509"/>
        <dbReference type="ChEBI" id="CHEBI:43474"/>
        <dbReference type="ChEBI" id="CHEBI:58533"/>
        <dbReference type="EC" id="2.4.2.28"/>
    </reaction>
</comment>
<dbReference type="InterPro" id="IPR010044">
    <property type="entry name" value="MTAP"/>
</dbReference>
<feature type="domain" description="Nucleoside phosphorylase" evidence="5">
    <location>
        <begin position="6"/>
        <end position="247"/>
    </location>
</feature>
<name>A0AAT9LCC3_9FIRM</name>
<dbReference type="FunFam" id="3.40.50.1580:FF:000012">
    <property type="entry name" value="Probable 6-oxopurine nucleoside phosphorylase"/>
    <property type="match status" value="1"/>
</dbReference>
<comment type="subunit">
    <text evidence="4">Homohexamer. Dimer of a homotrimer.</text>
</comment>
<keyword evidence="1 4" id="KW-0328">Glycosyltransferase</keyword>
<feature type="binding site" evidence="4">
    <location>
        <position position="13"/>
    </location>
    <ligand>
        <name>phosphate</name>
        <dbReference type="ChEBI" id="CHEBI:43474"/>
    </ligand>
</feature>
<accession>A0AAT9LCC3</accession>
<feature type="binding site" evidence="4">
    <location>
        <begin position="208"/>
        <end position="210"/>
    </location>
    <ligand>
        <name>substrate</name>
    </ligand>
</feature>
<dbReference type="GO" id="GO:0006166">
    <property type="term" value="P:purine ribonucleoside salvage"/>
    <property type="evidence" value="ECO:0007669"/>
    <property type="project" value="UniProtKB-KW"/>
</dbReference>
<dbReference type="PANTHER" id="PTHR42679">
    <property type="entry name" value="S-METHYL-5'-THIOADENOSINE PHOSPHORYLASE"/>
    <property type="match status" value="1"/>
</dbReference>
<comment type="pathway">
    <text evidence="4">Amino-acid biosynthesis; L-methionine biosynthesis via salvage pathway; S-methyl-5-thio-alpha-D-ribose 1-phosphate from S-methyl-5'-thioadenosine (phosphorylase route): step 1/1.</text>
</comment>
<evidence type="ECO:0000256" key="3">
    <source>
        <dbReference type="ARBA" id="ARBA00022726"/>
    </source>
</evidence>
<feature type="binding site" evidence="4">
    <location>
        <position position="185"/>
    </location>
    <ligand>
        <name>phosphate</name>
        <dbReference type="ChEBI" id="CHEBI:43474"/>
    </ligand>
</feature>
<feature type="binding site" evidence="4">
    <location>
        <position position="184"/>
    </location>
    <ligand>
        <name>substrate</name>
    </ligand>
</feature>
<dbReference type="NCBIfam" id="TIGR01694">
    <property type="entry name" value="MTAP"/>
    <property type="match status" value="1"/>
</dbReference>
<dbReference type="Gene3D" id="3.40.50.1580">
    <property type="entry name" value="Nucleoside phosphorylase domain"/>
    <property type="match status" value="1"/>
</dbReference>
<dbReference type="AlphaFoldDB" id="A0AAT9LCC3"/>
<dbReference type="GO" id="GO:0005829">
    <property type="term" value="C:cytosol"/>
    <property type="evidence" value="ECO:0007669"/>
    <property type="project" value="TreeGrafter"/>
</dbReference>
<dbReference type="GO" id="GO:0017061">
    <property type="term" value="F:S-methyl-5-thioadenosine phosphorylase activity"/>
    <property type="evidence" value="ECO:0007669"/>
    <property type="project" value="UniProtKB-UniRule"/>
</dbReference>
<dbReference type="CDD" id="cd09010">
    <property type="entry name" value="MTAP_SsMTAPII_like_MTIP"/>
    <property type="match status" value="1"/>
</dbReference>
<dbReference type="InterPro" id="IPR035994">
    <property type="entry name" value="Nucleoside_phosphorylase_sf"/>
</dbReference>
<reference evidence="6" key="1">
    <citation type="submission" date="2020-10" db="EMBL/GenBank/DDBJ databases">
        <authorList>
            <person name="Kadnikov V."/>
            <person name="Beletsky A.V."/>
            <person name="Mardanov A.V."/>
            <person name="Karnachuk O.V."/>
            <person name="Ravin N.V."/>
        </authorList>
    </citation>
    <scope>NUCLEOTIDE SEQUENCE</scope>
    <source>
        <strain evidence="6">Bu02</strain>
    </source>
</reference>
<sequence>MERRAEIAVIGGTGFYRFLEDVTETKVYTPFGAPSDLISIGTIGGRKVAFLPRHGRHHQFPPHMVNYRANLWALKELGVSRVIGPCAAGSLQPEIKPGDFVFCDQFVDRTSGRKDTFYDGPQAVHISAADPYCPEMRKVGIETARKLGLPYHPEGTMVVIQGPRFSTRAESRWFSSMGWKVINMTGYPEVVLAKELGMCYLNISLITDYDVGLEGRSDIKPVTADEVVKVFNEHNELLKKLIATIIENLPEERHCSCEEDLRRAMS</sequence>
<dbReference type="KEGG" id="fcz:IMF26_06980"/>
<protein>
    <recommendedName>
        <fullName evidence="4">S-methyl-5'-thioadenosine phosphorylase</fullName>
        <ecNumber evidence="4">2.4.2.28</ecNumber>
    </recommendedName>
    <alternativeName>
        <fullName evidence="4">5'-methylthioadenosine phosphorylase</fullName>
        <shortName evidence="4">MTA phosphorylase</shortName>
        <shortName evidence="4">MTAP</shortName>
    </alternativeName>
</protein>